<dbReference type="OrthoDB" id="1139988at2"/>
<dbReference type="STRING" id="561365.SAMN05660866_03416"/>
<name>A0A1T5ECB1_9FLAO</name>
<evidence type="ECO:0000313" key="2">
    <source>
        <dbReference type="Proteomes" id="UP000190339"/>
    </source>
</evidence>
<reference evidence="2" key="1">
    <citation type="submission" date="2017-02" db="EMBL/GenBank/DDBJ databases">
        <authorList>
            <person name="Varghese N."/>
            <person name="Submissions S."/>
        </authorList>
    </citation>
    <scope>NUCLEOTIDE SEQUENCE [LARGE SCALE GENOMIC DNA]</scope>
    <source>
        <strain evidence="2">DSM 23546</strain>
    </source>
</reference>
<protein>
    <submittedName>
        <fullName evidence="1">Uncharacterized protein</fullName>
    </submittedName>
</protein>
<accession>A0A1T5ECB1</accession>
<dbReference type="AlphaFoldDB" id="A0A1T5ECB1"/>
<gene>
    <name evidence="1" type="ORF">SAMN05660866_03416</name>
</gene>
<dbReference type="EMBL" id="FUYL01000012">
    <property type="protein sequence ID" value="SKB81594.1"/>
    <property type="molecule type" value="Genomic_DNA"/>
</dbReference>
<proteinExistence type="predicted"/>
<dbReference type="PROSITE" id="PS51257">
    <property type="entry name" value="PROKAR_LIPOPROTEIN"/>
    <property type="match status" value="1"/>
</dbReference>
<dbReference type="RefSeq" id="WP_079514077.1">
    <property type="nucleotide sequence ID" value="NZ_FUYL01000012.1"/>
</dbReference>
<evidence type="ECO:0000313" key="1">
    <source>
        <dbReference type="EMBL" id="SKB81594.1"/>
    </source>
</evidence>
<organism evidence="1 2">
    <name type="scientific">Maribacter arcticus</name>
    <dbReference type="NCBI Taxonomy" id="561365"/>
    <lineage>
        <taxon>Bacteria</taxon>
        <taxon>Pseudomonadati</taxon>
        <taxon>Bacteroidota</taxon>
        <taxon>Flavobacteriia</taxon>
        <taxon>Flavobacteriales</taxon>
        <taxon>Flavobacteriaceae</taxon>
        <taxon>Maribacter</taxon>
    </lineage>
</organism>
<sequence>MKFKLTYILIFVLLVSCKQNKLDAATDFKSKRVSEYIYSSESDSDPINENWVKEDSLFLSELTDILKNDESDILDILKIDESDRRTTLGFGYEQIEASMGKGYAGIYYNLILKDGQVASYEFTPNFPNNKDIKERYLKMFSGIFKISDNTLHKRYFNISEMEKPLKNINPDISLNENLRFLMTPFSGTRYGFSGGYSGSTFTNRAIFIEESKSINPEVCQILMNSINSGTRLMGIEYYMKNKSDFKNQDLINNWIDKVYSELPTIETLEGCFVMQRDSKALVAEYVKRKN</sequence>
<keyword evidence="2" id="KW-1185">Reference proteome</keyword>
<dbReference type="Proteomes" id="UP000190339">
    <property type="component" value="Unassembled WGS sequence"/>
</dbReference>